<evidence type="ECO:0000259" key="1">
    <source>
        <dbReference type="SMART" id="SM00672"/>
    </source>
</evidence>
<sequence length="555" mass="64461">MRALARSECQLSFVNLGAPVQPDTVEAVLDRHCDPGRYLRNIYGSQPIPTFDDAYECRRFTSACYDGWRSNPDYDDMRQVISILTEQQIDKYLLNPRRDLLKLAVRCDIHPTMRPSSRLFEQTPIAENLRRRLRLPFFMRRSECDAMENTLRYLLHHMRCGVYVRIQCNRLAMFVPFVNTEYRNPWSSQLKWDPRFRTLDEYLDEWQRLYHKIDIIGDPSRWWANGNLVCNVVPPGFWNGHGTVALRDMLVETCARFDVDDCEFFVNVRDHPQLKADLTDPFDAFWGSCPPPALPDEVRRDSYCPIVSSFVADDFADLPFPSVDDWELASRKVFPGDCRDLYTRVIPDVPWNERVSTAFFRGSATGAGVTAATNQRLQAALLSKQWTMDDRYNGRNPIDGVAFLDAGVTSWNPRHKKMPGSPLQFLDRESIEVALANRVHMRDQIRFKYQLYIAGHCAAARYSFLMQSGSVIMRCASPSRNESSLWFFPLLEPWVDHVPVAADLSDLAERIAWCKQHDLECERIVENCRRLYDRFISRNALMEYCCLVINTIAQR</sequence>
<reference evidence="2 3" key="1">
    <citation type="submission" date="2018-03" db="EMBL/GenBank/DDBJ databases">
        <authorList>
            <person name="Fogelqvist J."/>
        </authorList>
    </citation>
    <scope>NUCLEOTIDE SEQUENCE [LARGE SCALE GENOMIC DNA]</scope>
</reference>
<dbReference type="SMART" id="SM00672">
    <property type="entry name" value="CAP10"/>
    <property type="match status" value="1"/>
</dbReference>
<name>A0A3P3YGX4_PLABS</name>
<geneLocation type="mitochondrion" evidence="2"/>
<feature type="domain" description="Glycosyl transferase CAP10" evidence="1">
    <location>
        <begin position="258"/>
        <end position="551"/>
    </location>
</feature>
<protein>
    <recommendedName>
        <fullName evidence="1">Glycosyl transferase CAP10 domain-containing protein</fullName>
    </recommendedName>
</protein>
<dbReference type="EMBL" id="OVEO01000011">
    <property type="protein sequence ID" value="SPQ99389.1"/>
    <property type="molecule type" value="Genomic_DNA"/>
</dbReference>
<gene>
    <name evidence="2" type="ORF">PLBR_LOCUS6604</name>
</gene>
<dbReference type="InterPro" id="IPR006598">
    <property type="entry name" value="CAP10"/>
</dbReference>
<dbReference type="PANTHER" id="PTHR12203">
    <property type="entry name" value="KDEL LYS-ASP-GLU-LEU CONTAINING - RELATED"/>
    <property type="match status" value="1"/>
</dbReference>
<organism evidence="2 3">
    <name type="scientific">Plasmodiophora brassicae</name>
    <name type="common">Clubroot disease agent</name>
    <dbReference type="NCBI Taxonomy" id="37360"/>
    <lineage>
        <taxon>Eukaryota</taxon>
        <taxon>Sar</taxon>
        <taxon>Rhizaria</taxon>
        <taxon>Endomyxa</taxon>
        <taxon>Phytomyxea</taxon>
        <taxon>Plasmodiophorida</taxon>
        <taxon>Plasmodiophoridae</taxon>
        <taxon>Plasmodiophora</taxon>
    </lineage>
</organism>
<dbReference type="InterPro" id="IPR051091">
    <property type="entry name" value="O-Glucosyltr/Glycosyltrsf_90"/>
</dbReference>
<dbReference type="Pfam" id="PF05686">
    <property type="entry name" value="Glyco_transf_90"/>
    <property type="match status" value="1"/>
</dbReference>
<evidence type="ECO:0000313" key="3">
    <source>
        <dbReference type="Proteomes" id="UP000290189"/>
    </source>
</evidence>
<dbReference type="PANTHER" id="PTHR12203:SF119">
    <property type="entry name" value="GLYCOSYL TRANSFERASE CAP10 DOMAIN-CONTAINING PROTEIN"/>
    <property type="match status" value="1"/>
</dbReference>
<dbReference type="Proteomes" id="UP000290189">
    <property type="component" value="Unassembled WGS sequence"/>
</dbReference>
<keyword evidence="2" id="KW-0496">Mitochondrion</keyword>
<dbReference type="AlphaFoldDB" id="A0A3P3YGX4"/>
<evidence type="ECO:0000313" key="2">
    <source>
        <dbReference type="EMBL" id="SPQ99389.1"/>
    </source>
</evidence>
<accession>A0A3P3YGX4</accession>
<proteinExistence type="predicted"/>